<dbReference type="InterPro" id="IPR022179">
    <property type="entry name" value="CFAP276"/>
</dbReference>
<evidence type="ECO:0000256" key="1">
    <source>
        <dbReference type="SAM" id="MobiDB-lite"/>
    </source>
</evidence>
<proteinExistence type="predicted"/>
<dbReference type="Pfam" id="PF12494">
    <property type="entry name" value="DUF3695"/>
    <property type="match status" value="1"/>
</dbReference>
<feature type="region of interest" description="Disordered" evidence="1">
    <location>
        <begin position="163"/>
        <end position="186"/>
    </location>
</feature>
<organism evidence="2 3">
    <name type="scientific">Potamilus streckersoni</name>
    <dbReference type="NCBI Taxonomy" id="2493646"/>
    <lineage>
        <taxon>Eukaryota</taxon>
        <taxon>Metazoa</taxon>
        <taxon>Spiralia</taxon>
        <taxon>Lophotrochozoa</taxon>
        <taxon>Mollusca</taxon>
        <taxon>Bivalvia</taxon>
        <taxon>Autobranchia</taxon>
        <taxon>Heteroconchia</taxon>
        <taxon>Palaeoheterodonta</taxon>
        <taxon>Unionida</taxon>
        <taxon>Unionoidea</taxon>
        <taxon>Unionidae</taxon>
        <taxon>Ambleminae</taxon>
        <taxon>Lampsilini</taxon>
        <taxon>Potamilus</taxon>
    </lineage>
</organism>
<dbReference type="Proteomes" id="UP001195483">
    <property type="component" value="Unassembled WGS sequence"/>
</dbReference>
<dbReference type="EMBL" id="JAEAOA010001816">
    <property type="protein sequence ID" value="KAK3589472.1"/>
    <property type="molecule type" value="Genomic_DNA"/>
</dbReference>
<reference evidence="2" key="2">
    <citation type="journal article" date="2021" name="Genome Biol. Evol.">
        <title>Developing a high-quality reference genome for a parasitic bivalve with doubly uniparental inheritance (Bivalvia: Unionida).</title>
        <authorList>
            <person name="Smith C.H."/>
        </authorList>
    </citation>
    <scope>NUCLEOTIDE SEQUENCE</scope>
    <source>
        <strain evidence="2">CHS0354</strain>
        <tissue evidence="2">Mantle</tissue>
    </source>
</reference>
<feature type="region of interest" description="Disordered" evidence="1">
    <location>
        <begin position="1"/>
        <end position="52"/>
    </location>
</feature>
<protein>
    <submittedName>
        <fullName evidence="2">Uncharacterized protein</fullName>
    </submittedName>
</protein>
<comment type="caution">
    <text evidence="2">The sequence shown here is derived from an EMBL/GenBank/DDBJ whole genome shotgun (WGS) entry which is preliminary data.</text>
</comment>
<sequence>MLQAKLAGASRDQHKRMASKIVSSRNPYPFPRIQNDEDFYGPSATKYDPYDKPTHLAQKEDPWNRLNCSVTLAASRREIFHSDPHAPRDSLDFVLKAKYNHHDEFLKAKHETLYQPETLGEEHGRVLKNRTKEIIIPPPPMNYPLKIQEEKKKESIHSIKNAIESHHTQTTNRGYSRKPDGGFFTS</sequence>
<accession>A0AAE0VUC3</accession>
<evidence type="ECO:0000313" key="3">
    <source>
        <dbReference type="Proteomes" id="UP001195483"/>
    </source>
</evidence>
<evidence type="ECO:0000313" key="2">
    <source>
        <dbReference type="EMBL" id="KAK3589472.1"/>
    </source>
</evidence>
<reference evidence="2" key="3">
    <citation type="submission" date="2023-05" db="EMBL/GenBank/DDBJ databases">
        <authorList>
            <person name="Smith C.H."/>
        </authorList>
    </citation>
    <scope>NUCLEOTIDE SEQUENCE</scope>
    <source>
        <strain evidence="2">CHS0354</strain>
        <tissue evidence="2">Mantle</tissue>
    </source>
</reference>
<keyword evidence="3" id="KW-1185">Reference proteome</keyword>
<reference evidence="2" key="1">
    <citation type="journal article" date="2021" name="Genome Biol. Evol.">
        <title>A High-Quality Reference Genome for a Parasitic Bivalve with Doubly Uniparental Inheritance (Bivalvia: Unionida).</title>
        <authorList>
            <person name="Smith C.H."/>
        </authorList>
    </citation>
    <scope>NUCLEOTIDE SEQUENCE</scope>
    <source>
        <strain evidence="2">CHS0354</strain>
    </source>
</reference>
<name>A0AAE0VUC3_9BIVA</name>
<dbReference type="AlphaFoldDB" id="A0AAE0VUC3"/>
<gene>
    <name evidence="2" type="ORF">CHS0354_030594</name>
</gene>